<dbReference type="Pfam" id="PF10294">
    <property type="entry name" value="Methyltransf_16"/>
    <property type="match status" value="1"/>
</dbReference>
<dbReference type="EMBL" id="KZ819607">
    <property type="protein sequence ID" value="PWN31722.1"/>
    <property type="molecule type" value="Genomic_DNA"/>
</dbReference>
<dbReference type="PANTHER" id="PTHR14614:SF161">
    <property type="match status" value="1"/>
</dbReference>
<dbReference type="RefSeq" id="XP_025352024.1">
    <property type="nucleotide sequence ID" value="XM_025495913.1"/>
</dbReference>
<organism evidence="1 2">
    <name type="scientific">Meira miltonrushii</name>
    <dbReference type="NCBI Taxonomy" id="1280837"/>
    <lineage>
        <taxon>Eukaryota</taxon>
        <taxon>Fungi</taxon>
        <taxon>Dikarya</taxon>
        <taxon>Basidiomycota</taxon>
        <taxon>Ustilaginomycotina</taxon>
        <taxon>Exobasidiomycetes</taxon>
        <taxon>Exobasidiales</taxon>
        <taxon>Brachybasidiaceae</taxon>
        <taxon>Meira</taxon>
    </lineage>
</organism>
<dbReference type="GeneID" id="37017694"/>
<evidence type="ECO:0000313" key="1">
    <source>
        <dbReference type="EMBL" id="PWN31722.1"/>
    </source>
</evidence>
<dbReference type="GO" id="GO:0008757">
    <property type="term" value="F:S-adenosylmethionine-dependent methyltransferase activity"/>
    <property type="evidence" value="ECO:0007669"/>
    <property type="project" value="UniProtKB-ARBA"/>
</dbReference>
<protein>
    <recommendedName>
        <fullName evidence="3">S-adenosyl-L-methionine-dependent methyltransferase</fullName>
    </recommendedName>
</protein>
<evidence type="ECO:0008006" key="3">
    <source>
        <dbReference type="Google" id="ProtNLM"/>
    </source>
</evidence>
<dbReference type="InterPro" id="IPR029063">
    <property type="entry name" value="SAM-dependent_MTases_sf"/>
</dbReference>
<sequence>NEWAKDTQEDIQTFGIAGRIWEASYLLQRYLTFTSSDQFDPPCSDLFGGNKNTIIELGAGVGLVGIHLAQQLQQHNTQSSHVVLTDLHNVLPLLARNAAKAGVYGNNVKVEPLPWGSESDAKAILTTARDESRPVTHILCSDLVYFPELLPPLMRTLIQITAEAPNAKVIISYKIRSLPKEEPFWRTFGAWFDFSPVLIAERKADSTNDQQQSWRLFGAKKSDMYAPSHALANLKDEDAEDDVFIFVATRRPETLSCTPVSNDARLMEG</sequence>
<dbReference type="Gene3D" id="3.40.50.150">
    <property type="entry name" value="Vaccinia Virus protein VP39"/>
    <property type="match status" value="1"/>
</dbReference>
<dbReference type="SUPFAM" id="SSF53335">
    <property type="entry name" value="S-adenosyl-L-methionine-dependent methyltransferases"/>
    <property type="match status" value="1"/>
</dbReference>
<reference evidence="1 2" key="1">
    <citation type="journal article" date="2018" name="Mol. Biol. Evol.">
        <title>Broad Genomic Sampling Reveals a Smut Pathogenic Ancestry of the Fungal Clade Ustilaginomycotina.</title>
        <authorList>
            <person name="Kijpornyongpan T."/>
            <person name="Mondo S.J."/>
            <person name="Barry K."/>
            <person name="Sandor L."/>
            <person name="Lee J."/>
            <person name="Lipzen A."/>
            <person name="Pangilinan J."/>
            <person name="LaButti K."/>
            <person name="Hainaut M."/>
            <person name="Henrissat B."/>
            <person name="Grigoriev I.V."/>
            <person name="Spatafora J.W."/>
            <person name="Aime M.C."/>
        </authorList>
    </citation>
    <scope>NUCLEOTIDE SEQUENCE [LARGE SCALE GENOMIC DNA]</scope>
    <source>
        <strain evidence="1 2">MCA 3882</strain>
    </source>
</reference>
<dbReference type="PANTHER" id="PTHR14614">
    <property type="entry name" value="HEPATOCELLULAR CARCINOMA-ASSOCIATED ANTIGEN"/>
    <property type="match status" value="1"/>
</dbReference>
<feature type="non-terminal residue" evidence="1">
    <location>
        <position position="269"/>
    </location>
</feature>
<dbReference type="OrthoDB" id="413520at2759"/>
<name>A0A316V2N5_9BASI</name>
<accession>A0A316V2N5</accession>
<dbReference type="STRING" id="1280837.A0A316V2N5"/>
<dbReference type="GO" id="GO:0032991">
    <property type="term" value="C:protein-containing complex"/>
    <property type="evidence" value="ECO:0007669"/>
    <property type="project" value="TreeGrafter"/>
</dbReference>
<dbReference type="Proteomes" id="UP000245771">
    <property type="component" value="Unassembled WGS sequence"/>
</dbReference>
<dbReference type="AlphaFoldDB" id="A0A316V2N5"/>
<evidence type="ECO:0000313" key="2">
    <source>
        <dbReference type="Proteomes" id="UP000245771"/>
    </source>
</evidence>
<gene>
    <name evidence="1" type="ORF">FA14DRAFT_110222</name>
</gene>
<dbReference type="InParanoid" id="A0A316V2N5"/>
<proteinExistence type="predicted"/>
<dbReference type="GO" id="GO:0005829">
    <property type="term" value="C:cytosol"/>
    <property type="evidence" value="ECO:0007669"/>
    <property type="project" value="TreeGrafter"/>
</dbReference>
<dbReference type="InterPro" id="IPR019410">
    <property type="entry name" value="Methyltransf_16"/>
</dbReference>
<feature type="non-terminal residue" evidence="1">
    <location>
        <position position="1"/>
    </location>
</feature>
<keyword evidence="2" id="KW-1185">Reference proteome</keyword>